<dbReference type="Proteomes" id="UP000193986">
    <property type="component" value="Unassembled WGS sequence"/>
</dbReference>
<dbReference type="GO" id="GO:0050661">
    <property type="term" value="F:NADP binding"/>
    <property type="evidence" value="ECO:0007669"/>
    <property type="project" value="InterPro"/>
</dbReference>
<feature type="compositionally biased region" description="Polar residues" evidence="5">
    <location>
        <begin position="263"/>
        <end position="277"/>
    </location>
</feature>
<evidence type="ECO:0000256" key="2">
    <source>
        <dbReference type="ARBA" id="ARBA00022630"/>
    </source>
</evidence>
<dbReference type="InParanoid" id="A0A1Y2B4C0"/>
<dbReference type="GO" id="GO:0004499">
    <property type="term" value="F:N,N-dimethylaniline monooxygenase activity"/>
    <property type="evidence" value="ECO:0007669"/>
    <property type="project" value="InterPro"/>
</dbReference>
<dbReference type="Pfam" id="PF00743">
    <property type="entry name" value="FMO-like"/>
    <property type="match status" value="1"/>
</dbReference>
<dbReference type="InterPro" id="IPR050346">
    <property type="entry name" value="FMO-like"/>
</dbReference>
<evidence type="ECO:0000256" key="4">
    <source>
        <dbReference type="ARBA" id="ARBA00023002"/>
    </source>
</evidence>
<name>A0A1Y2B4C0_9TREE</name>
<proteinExistence type="inferred from homology"/>
<keyword evidence="3" id="KW-0274">FAD</keyword>
<dbReference type="SUPFAM" id="SSF51905">
    <property type="entry name" value="FAD/NAD(P)-binding domain"/>
    <property type="match status" value="1"/>
</dbReference>
<feature type="region of interest" description="Disordered" evidence="5">
    <location>
        <begin position="257"/>
        <end position="288"/>
    </location>
</feature>
<organism evidence="6 7">
    <name type="scientific">Naematelia encephala</name>
    <dbReference type="NCBI Taxonomy" id="71784"/>
    <lineage>
        <taxon>Eukaryota</taxon>
        <taxon>Fungi</taxon>
        <taxon>Dikarya</taxon>
        <taxon>Basidiomycota</taxon>
        <taxon>Agaricomycotina</taxon>
        <taxon>Tremellomycetes</taxon>
        <taxon>Tremellales</taxon>
        <taxon>Naemateliaceae</taxon>
        <taxon>Naematelia</taxon>
    </lineage>
</organism>
<dbReference type="GO" id="GO:0050660">
    <property type="term" value="F:flavin adenine dinucleotide binding"/>
    <property type="evidence" value="ECO:0007669"/>
    <property type="project" value="InterPro"/>
</dbReference>
<dbReference type="Gene3D" id="3.50.50.60">
    <property type="entry name" value="FAD/NAD(P)-binding domain"/>
    <property type="match status" value="2"/>
</dbReference>
<evidence type="ECO:0000313" key="7">
    <source>
        <dbReference type="Proteomes" id="UP000193986"/>
    </source>
</evidence>
<evidence type="ECO:0000256" key="1">
    <source>
        <dbReference type="ARBA" id="ARBA00009183"/>
    </source>
</evidence>
<dbReference type="InterPro" id="IPR036188">
    <property type="entry name" value="FAD/NAD-bd_sf"/>
</dbReference>
<keyword evidence="7" id="KW-1185">Reference proteome</keyword>
<evidence type="ECO:0000313" key="6">
    <source>
        <dbReference type="EMBL" id="ORY29327.1"/>
    </source>
</evidence>
<feature type="compositionally biased region" description="Low complexity" evidence="5">
    <location>
        <begin position="306"/>
        <end position="330"/>
    </location>
</feature>
<dbReference type="EMBL" id="MCFC01000026">
    <property type="protein sequence ID" value="ORY29327.1"/>
    <property type="molecule type" value="Genomic_DNA"/>
</dbReference>
<keyword evidence="4" id="KW-0560">Oxidoreductase</keyword>
<comment type="caution">
    <text evidence="6">The sequence shown here is derived from an EMBL/GenBank/DDBJ whole genome shotgun (WGS) entry which is preliminary data.</text>
</comment>
<keyword evidence="2" id="KW-0285">Flavoprotein</keyword>
<sequence length="562" mass="63211">MSDLPITKIAVIGIGSAGLAQLKQAKDAFNRPQVASRTRLELVGFESRDDVGGLWNYDPSPKPFTRKLLPDDSEGAGRAYLYPVRGQNPTPFYDNLRATLPHDLMSFRGFTFPENTPEIPWGLEVLKYLQDYATEYDLRRYTRFNTRVERLYLTPNSDRPDKRRWTIHSSGPDGEKIEEFDFVSVNNGHYSDMWIPPTSGLSTFPGEILHSREYRRPTDYTGKTVLVVGSGNSGADIVRQIASLNIGQYDEFGARLHRDQDQTRSNSFTTVYQSSSGGPPRSGYNTGEEPWAKFIKSVPLIDHIDPPSSSSSPSSASHPSSASSSPPSSARIHFQDNKHPPLDTVDTIIFATGYYNSLPFCKASDEPWASRQVLEETITLEEREGGDDWETGGLKGLHMTGLDELLLFLENDRSMAFPGLPYQIVPFPFSEVQARLAALLWAGLLPNFPSHPNPPPNPFLENGYLTPPATPPITIVEADDLPAARDSLPTTKLSQHPARISERTRRELIFAVPYEWDYTQYAFEIMKEADGGDEIEGYWKQVEGWRKDRRRDTGLRKRLLGY</sequence>
<dbReference type="InterPro" id="IPR020946">
    <property type="entry name" value="Flavin_mOase-like"/>
</dbReference>
<feature type="region of interest" description="Disordered" evidence="5">
    <location>
        <begin position="302"/>
        <end position="337"/>
    </location>
</feature>
<gene>
    <name evidence="6" type="ORF">BCR39DRAFT_532347</name>
</gene>
<protein>
    <recommendedName>
        <fullName evidence="8">FAD/NAD(P)-binding domain-containing protein</fullName>
    </recommendedName>
</protein>
<dbReference type="AlphaFoldDB" id="A0A1Y2B4C0"/>
<accession>A0A1Y2B4C0</accession>
<evidence type="ECO:0000256" key="5">
    <source>
        <dbReference type="SAM" id="MobiDB-lite"/>
    </source>
</evidence>
<evidence type="ECO:0000256" key="3">
    <source>
        <dbReference type="ARBA" id="ARBA00022827"/>
    </source>
</evidence>
<comment type="similarity">
    <text evidence="1">Belongs to the FMO family.</text>
</comment>
<dbReference type="OrthoDB" id="66881at2759"/>
<evidence type="ECO:0008006" key="8">
    <source>
        <dbReference type="Google" id="ProtNLM"/>
    </source>
</evidence>
<dbReference type="PANTHER" id="PTHR23023">
    <property type="entry name" value="DIMETHYLANILINE MONOOXYGENASE"/>
    <property type="match status" value="1"/>
</dbReference>
<reference evidence="6 7" key="1">
    <citation type="submission" date="2016-07" db="EMBL/GenBank/DDBJ databases">
        <title>Pervasive Adenine N6-methylation of Active Genes in Fungi.</title>
        <authorList>
            <consortium name="DOE Joint Genome Institute"/>
            <person name="Mondo S.J."/>
            <person name="Dannebaum R.O."/>
            <person name="Kuo R.C."/>
            <person name="Labutti K."/>
            <person name="Haridas S."/>
            <person name="Kuo A."/>
            <person name="Salamov A."/>
            <person name="Ahrendt S.R."/>
            <person name="Lipzen A."/>
            <person name="Sullivan W."/>
            <person name="Andreopoulos W.B."/>
            <person name="Clum A."/>
            <person name="Lindquist E."/>
            <person name="Daum C."/>
            <person name="Ramamoorthy G.K."/>
            <person name="Gryganskyi A."/>
            <person name="Culley D."/>
            <person name="Magnuson J.K."/>
            <person name="James T.Y."/>
            <person name="O'Malley M.A."/>
            <person name="Stajich J.E."/>
            <person name="Spatafora J.W."/>
            <person name="Visel A."/>
            <person name="Grigoriev I.V."/>
        </authorList>
    </citation>
    <scope>NUCLEOTIDE SEQUENCE [LARGE SCALE GENOMIC DNA]</scope>
    <source>
        <strain evidence="6 7">68-887.2</strain>
    </source>
</reference>